<dbReference type="STRING" id="3914.A0A0L9TYY5"/>
<name>A0A0L9TYY5_PHAAN</name>
<comment type="catalytic activity">
    <reaction evidence="1">
        <text>Thiol-dependent hydrolysis of ester, thioester, amide, peptide and isopeptide bonds formed by the C-terminal Gly of ubiquitin (a 76-residue protein attached to proteins as an intracellular targeting signal).</text>
        <dbReference type="EC" id="3.4.19.12"/>
    </reaction>
</comment>
<evidence type="ECO:0000256" key="3">
    <source>
        <dbReference type="ARBA" id="ARBA00012759"/>
    </source>
</evidence>
<dbReference type="GO" id="GO:0004843">
    <property type="term" value="F:cysteine-type deubiquitinase activity"/>
    <property type="evidence" value="ECO:0007669"/>
    <property type="project" value="UniProtKB-EC"/>
</dbReference>
<evidence type="ECO:0000313" key="8">
    <source>
        <dbReference type="Proteomes" id="UP000053144"/>
    </source>
</evidence>
<comment type="similarity">
    <text evidence="2">Belongs to the peptidase C85 family.</text>
</comment>
<dbReference type="PANTHER" id="PTHR12419">
    <property type="entry name" value="OTU DOMAIN CONTAINING PROTEIN"/>
    <property type="match status" value="1"/>
</dbReference>
<dbReference type="InterPro" id="IPR050704">
    <property type="entry name" value="Peptidase_C85-like"/>
</dbReference>
<dbReference type="PANTHER" id="PTHR12419:SF90">
    <property type="entry name" value="OS02G0819500 PROTEIN"/>
    <property type="match status" value="1"/>
</dbReference>
<dbReference type="InterPro" id="IPR003323">
    <property type="entry name" value="OTU_dom"/>
</dbReference>
<dbReference type="PROSITE" id="PS50802">
    <property type="entry name" value="OTU"/>
    <property type="match status" value="1"/>
</dbReference>
<dbReference type="Gene3D" id="3.90.70.80">
    <property type="match status" value="1"/>
</dbReference>
<evidence type="ECO:0000259" key="6">
    <source>
        <dbReference type="PROSITE" id="PS50802"/>
    </source>
</evidence>
<dbReference type="Proteomes" id="UP000053144">
    <property type="component" value="Chromosome 2"/>
</dbReference>
<accession>A0A0L9TYY5</accession>
<dbReference type="InterPro" id="IPR038765">
    <property type="entry name" value="Papain-like_cys_pep_sf"/>
</dbReference>
<protein>
    <recommendedName>
        <fullName evidence="3">ubiquitinyl hydrolase 1</fullName>
        <ecNumber evidence="3">3.4.19.12</ecNumber>
    </recommendedName>
</protein>
<dbReference type="SUPFAM" id="SSF54001">
    <property type="entry name" value="Cysteine proteinases"/>
    <property type="match status" value="1"/>
</dbReference>
<evidence type="ECO:0000256" key="1">
    <source>
        <dbReference type="ARBA" id="ARBA00000707"/>
    </source>
</evidence>
<dbReference type="Gramene" id="KOM35716">
    <property type="protein sequence ID" value="KOM35716"/>
    <property type="gene ID" value="LR48_Vigan02g186600"/>
</dbReference>
<sequence>MATHDMDPDVVRWGLHLLDVCTLSHHGSPSILTQYDPDFSRVEYVREGFCQHEYVENDEAVARAYQEELSQLDSMGASGTPSYQNEGMQGSVYTQDWPHSSNGNYNYGNESCQNSVDESSYNMKDVENYGPSERGNDMHDIHVFGSSGSGEVPVARDDVWDSLEISDESSLDGEVGKRLYQMVPIPHIPKTNEKIPSDDEETSDHQRLLDRSPTCACGEDLRNILYPLVQIHRNKKEFEGNIGQLYDLIENKVQGDGNCQVGSLSLLLFRSLSDQLYRSPDHHQFVREQIIQQLKSSPDLYSGYVPMGYSDYLKKMSKSGEWGDHVTLQAAADWYGVKILVITSFKDTCYIEILPQIQKSGRVIFLSFWAEVHYNSIYPEGGNIFNFYMNRIQVEALKKLDVYN</sequence>
<dbReference type="AlphaFoldDB" id="A0A0L9TYY5"/>
<evidence type="ECO:0000256" key="2">
    <source>
        <dbReference type="ARBA" id="ARBA00010407"/>
    </source>
</evidence>
<feature type="domain" description="OTU" evidence="6">
    <location>
        <begin position="248"/>
        <end position="380"/>
    </location>
</feature>
<dbReference type="Pfam" id="PF02338">
    <property type="entry name" value="OTU"/>
    <property type="match status" value="1"/>
</dbReference>
<proteinExistence type="inferred from homology"/>
<dbReference type="CDD" id="cd22751">
    <property type="entry name" value="OTU_plant_OTU9-like"/>
    <property type="match status" value="1"/>
</dbReference>
<organism evidence="7 8">
    <name type="scientific">Phaseolus angularis</name>
    <name type="common">Azuki bean</name>
    <name type="synonym">Vigna angularis</name>
    <dbReference type="NCBI Taxonomy" id="3914"/>
    <lineage>
        <taxon>Eukaryota</taxon>
        <taxon>Viridiplantae</taxon>
        <taxon>Streptophyta</taxon>
        <taxon>Embryophyta</taxon>
        <taxon>Tracheophyta</taxon>
        <taxon>Spermatophyta</taxon>
        <taxon>Magnoliopsida</taxon>
        <taxon>eudicotyledons</taxon>
        <taxon>Gunneridae</taxon>
        <taxon>Pentapetalae</taxon>
        <taxon>rosids</taxon>
        <taxon>fabids</taxon>
        <taxon>Fabales</taxon>
        <taxon>Fabaceae</taxon>
        <taxon>Papilionoideae</taxon>
        <taxon>50 kb inversion clade</taxon>
        <taxon>NPAAA clade</taxon>
        <taxon>indigoferoid/millettioid clade</taxon>
        <taxon>Phaseoleae</taxon>
        <taxon>Vigna</taxon>
    </lineage>
</organism>
<keyword evidence="5" id="KW-0378">Hydrolase</keyword>
<evidence type="ECO:0000256" key="5">
    <source>
        <dbReference type="ARBA" id="ARBA00022801"/>
    </source>
</evidence>
<reference evidence="8" key="1">
    <citation type="journal article" date="2015" name="Proc. Natl. Acad. Sci. U.S.A.">
        <title>Genome sequencing of adzuki bean (Vigna angularis) provides insight into high starch and low fat accumulation and domestication.</title>
        <authorList>
            <person name="Yang K."/>
            <person name="Tian Z."/>
            <person name="Chen C."/>
            <person name="Luo L."/>
            <person name="Zhao B."/>
            <person name="Wang Z."/>
            <person name="Yu L."/>
            <person name="Li Y."/>
            <person name="Sun Y."/>
            <person name="Li W."/>
            <person name="Chen Y."/>
            <person name="Li Y."/>
            <person name="Zhang Y."/>
            <person name="Ai D."/>
            <person name="Zhao J."/>
            <person name="Shang C."/>
            <person name="Ma Y."/>
            <person name="Wu B."/>
            <person name="Wang M."/>
            <person name="Gao L."/>
            <person name="Sun D."/>
            <person name="Zhang P."/>
            <person name="Guo F."/>
            <person name="Wang W."/>
            <person name="Li Y."/>
            <person name="Wang J."/>
            <person name="Varshney R.K."/>
            <person name="Wang J."/>
            <person name="Ling H.Q."/>
            <person name="Wan P."/>
        </authorList>
    </citation>
    <scope>NUCLEOTIDE SEQUENCE</scope>
    <source>
        <strain evidence="8">cv. Jingnong 6</strain>
    </source>
</reference>
<gene>
    <name evidence="7" type="ORF">LR48_Vigan02g186600</name>
</gene>
<dbReference type="GO" id="GO:0016579">
    <property type="term" value="P:protein deubiquitination"/>
    <property type="evidence" value="ECO:0007669"/>
    <property type="project" value="TreeGrafter"/>
</dbReference>
<dbReference type="OMA" id="HIPRTNE"/>
<dbReference type="EMBL" id="CM003372">
    <property type="protein sequence ID" value="KOM35716.1"/>
    <property type="molecule type" value="Genomic_DNA"/>
</dbReference>
<dbReference type="EC" id="3.4.19.12" evidence="3"/>
<keyword evidence="4" id="KW-0833">Ubl conjugation pathway</keyword>
<dbReference type="FunFam" id="3.90.70.80:FF:000001">
    <property type="entry name" value="OTU domain-containing protein"/>
    <property type="match status" value="1"/>
</dbReference>
<evidence type="ECO:0000256" key="4">
    <source>
        <dbReference type="ARBA" id="ARBA00022786"/>
    </source>
</evidence>
<evidence type="ECO:0000313" key="7">
    <source>
        <dbReference type="EMBL" id="KOM35716.1"/>
    </source>
</evidence>